<dbReference type="InterPro" id="IPR004095">
    <property type="entry name" value="TGS"/>
</dbReference>
<feature type="domain" description="TGS" evidence="4">
    <location>
        <begin position="431"/>
        <end position="492"/>
    </location>
</feature>
<dbReference type="InterPro" id="IPR033655">
    <property type="entry name" value="TGS_RelA/SpoT"/>
</dbReference>
<evidence type="ECO:0000259" key="2">
    <source>
        <dbReference type="PROSITE" id="PS51671"/>
    </source>
</evidence>
<dbReference type="InterPro" id="IPR045865">
    <property type="entry name" value="ACT-like_dom_sf"/>
</dbReference>
<dbReference type="InterPro" id="IPR012675">
    <property type="entry name" value="Beta-grasp_dom_sf"/>
</dbReference>
<dbReference type="SUPFAM" id="SSF109604">
    <property type="entry name" value="HD-domain/PDEase-like"/>
    <property type="match status" value="1"/>
</dbReference>
<dbReference type="InterPro" id="IPR006674">
    <property type="entry name" value="HD_domain"/>
</dbReference>
<dbReference type="FunFam" id="1.10.3210.10:FF:000001">
    <property type="entry name" value="GTP pyrophosphokinase RelA"/>
    <property type="match status" value="1"/>
</dbReference>
<keyword evidence="6" id="KW-1185">Reference proteome</keyword>
<dbReference type="InterPro" id="IPR045600">
    <property type="entry name" value="RelA/SpoT_AH_RIS"/>
</dbReference>
<dbReference type="NCBIfam" id="TIGR00691">
    <property type="entry name" value="spoT_relA"/>
    <property type="match status" value="1"/>
</dbReference>
<dbReference type="SMART" id="SM00954">
    <property type="entry name" value="RelA_SpoT"/>
    <property type="match status" value="1"/>
</dbReference>
<dbReference type="Pfam" id="PF02824">
    <property type="entry name" value="TGS"/>
    <property type="match status" value="1"/>
</dbReference>
<dbReference type="CDD" id="cd04876">
    <property type="entry name" value="ACT_RelA-SpoT"/>
    <property type="match status" value="1"/>
</dbReference>
<dbReference type="Gene3D" id="1.10.3210.10">
    <property type="entry name" value="Hypothetical protein af1432"/>
    <property type="match status" value="1"/>
</dbReference>
<dbReference type="SUPFAM" id="SSF55021">
    <property type="entry name" value="ACT-like"/>
    <property type="match status" value="1"/>
</dbReference>
<dbReference type="InterPro" id="IPR012676">
    <property type="entry name" value="TGS-like"/>
</dbReference>
<dbReference type="FunFam" id="3.10.20.30:FF:000002">
    <property type="entry name" value="GTP pyrophosphokinase (RelA/SpoT)"/>
    <property type="match status" value="1"/>
</dbReference>
<dbReference type="InterPro" id="IPR002912">
    <property type="entry name" value="ACT_dom"/>
</dbReference>
<sequence>MLDKSGLSSHKGEDTGVFSANQILTEPQTPQTAPSVVASSQPVPGVATFSHLTQKLETYLSKADMQRVREAFRYADEMHLGQIRKSGEPYISHPLAVAEICADWKLDTQAIMAALLHDVMEDQDVKTEELIERFGAPVAGLVDGLSKLEKLQFQNHVDAQGENFRKMLLAMAKDVRVILIKLADRLHNMRTLDVMDMSKRRRIARETMEVYVPIAHRLGINNLYREMQDLAFHNMHPYRYETLDKAVSTARGNRHEVLGRIHDTVSSALEKSGIHAEIYSREKTLFGIYRKMRQQNLAFSQVLDIYGFRVVVNTIAECYATLGVLHSLYKPMPGKVQDYIAMPKLNKYQSLHTTLVGPYGAPVEFQIRTHDMHHVAETGVAAHWLYKNPNENLTDIQKHSLGWLQSLLDIQQQTGNSAEFLEHVKVDLFPDSVYVFTPKAEIIALPREATALDFAYNIHTDVGNQTVAVKINNEPAPLRTELQNGDIVEVITSPTSRPNPAWLSFVRTGKARSCIRSHLRSVNMADSIELGKRLLQQALQSVDMDPALDQPVIDKLLYETGSKTLDDIYMDIGVGKRLAALVARRIIGLTDEVKRKKESRTRQKEEPKTAAPQPVIIYGSEGVNVQLASCCLPIPGDTIMGELNMTRGLVVHQAECPVAKRQIAKEPEKWINVAWGEDLNRSFDCRLKVTVHEEKGILARVAAEISESNANIVHVGMETQEDFTVLRFTVQVEDRTHLANLMRRVRHIPGVTQIGRERN</sequence>
<dbReference type="EMBL" id="CP098242">
    <property type="protein sequence ID" value="WAW10899.1"/>
    <property type="molecule type" value="Genomic_DNA"/>
</dbReference>
<comment type="function">
    <text evidence="1">In eubacteria ppGpp (guanosine 3'-diphosphate 5'-diphosphate) is a mediator of the stringent response that coordinates a variety of cellular activities in response to changes in nutritional abundance.</text>
</comment>
<dbReference type="Proteomes" id="UP001156215">
    <property type="component" value="Chromosome"/>
</dbReference>
<dbReference type="GO" id="GO:0005886">
    <property type="term" value="C:plasma membrane"/>
    <property type="evidence" value="ECO:0007669"/>
    <property type="project" value="TreeGrafter"/>
</dbReference>
<dbReference type="InterPro" id="IPR043519">
    <property type="entry name" value="NT_sf"/>
</dbReference>
<evidence type="ECO:0000256" key="1">
    <source>
        <dbReference type="RuleBase" id="RU003847"/>
    </source>
</evidence>
<dbReference type="PANTHER" id="PTHR21262:SF36">
    <property type="entry name" value="BIFUNCTIONAL (P)PPGPP SYNTHASE_HYDROLASE SPOT"/>
    <property type="match status" value="1"/>
</dbReference>
<gene>
    <name evidence="5" type="ORF">NB640_04450</name>
</gene>
<dbReference type="PROSITE" id="PS51671">
    <property type="entry name" value="ACT"/>
    <property type="match status" value="1"/>
</dbReference>
<dbReference type="PROSITE" id="PS51880">
    <property type="entry name" value="TGS"/>
    <property type="match status" value="1"/>
</dbReference>
<accession>A0A9E9M0F5</accession>
<dbReference type="Gene3D" id="3.10.20.30">
    <property type="match status" value="1"/>
</dbReference>
<organism evidence="5 6">
    <name type="scientific">Oxalobacter vibrioformis</name>
    <dbReference type="NCBI Taxonomy" id="933080"/>
    <lineage>
        <taxon>Bacteria</taxon>
        <taxon>Pseudomonadati</taxon>
        <taxon>Pseudomonadota</taxon>
        <taxon>Betaproteobacteria</taxon>
        <taxon>Burkholderiales</taxon>
        <taxon>Oxalobacteraceae</taxon>
        <taxon>Oxalobacter</taxon>
    </lineage>
</organism>
<dbReference type="RefSeq" id="WP_269309970.1">
    <property type="nucleotide sequence ID" value="NZ_CP098242.1"/>
</dbReference>
<evidence type="ECO:0000259" key="3">
    <source>
        <dbReference type="PROSITE" id="PS51831"/>
    </source>
</evidence>
<dbReference type="Gene3D" id="3.30.70.260">
    <property type="match status" value="1"/>
</dbReference>
<evidence type="ECO:0000259" key="4">
    <source>
        <dbReference type="PROSITE" id="PS51880"/>
    </source>
</evidence>
<dbReference type="GO" id="GO:0015949">
    <property type="term" value="P:nucleobase-containing small molecule interconversion"/>
    <property type="evidence" value="ECO:0007669"/>
    <property type="project" value="UniProtKB-ARBA"/>
</dbReference>
<name>A0A9E9M0F5_9BURK</name>
<dbReference type="GO" id="GO:0008893">
    <property type="term" value="F:guanosine-3',5'-bis(diphosphate) 3'-diphosphatase activity"/>
    <property type="evidence" value="ECO:0007669"/>
    <property type="project" value="TreeGrafter"/>
</dbReference>
<proteinExistence type="inferred from homology"/>
<dbReference type="GO" id="GO:0015969">
    <property type="term" value="P:guanosine tetraphosphate metabolic process"/>
    <property type="evidence" value="ECO:0007669"/>
    <property type="project" value="InterPro"/>
</dbReference>
<dbReference type="Pfam" id="PF13328">
    <property type="entry name" value="HD_4"/>
    <property type="match status" value="1"/>
</dbReference>
<dbReference type="Pfam" id="PF04607">
    <property type="entry name" value="RelA_SpoT"/>
    <property type="match status" value="1"/>
</dbReference>
<feature type="domain" description="HD" evidence="3">
    <location>
        <begin position="90"/>
        <end position="189"/>
    </location>
</feature>
<dbReference type="InterPro" id="IPR007685">
    <property type="entry name" value="RelA_SpoT"/>
</dbReference>
<dbReference type="CDD" id="cd00077">
    <property type="entry name" value="HDc"/>
    <property type="match status" value="1"/>
</dbReference>
<dbReference type="SUPFAM" id="SSF81271">
    <property type="entry name" value="TGS-like"/>
    <property type="match status" value="1"/>
</dbReference>
<dbReference type="SUPFAM" id="SSF81301">
    <property type="entry name" value="Nucleotidyltransferase"/>
    <property type="match status" value="1"/>
</dbReference>
<protein>
    <submittedName>
        <fullName evidence="5">Bifunctional (P)ppGpp synthetase/guanosine-3',5'-bis(Diphosphate) 3'-pyrophosphohydrolase</fullName>
    </submittedName>
</protein>
<evidence type="ECO:0000313" key="6">
    <source>
        <dbReference type="Proteomes" id="UP001156215"/>
    </source>
</evidence>
<dbReference type="Pfam" id="PF19296">
    <property type="entry name" value="RelA_AH_RIS"/>
    <property type="match status" value="1"/>
</dbReference>
<comment type="similarity">
    <text evidence="1">Belongs to the relA/spoT family.</text>
</comment>
<dbReference type="PANTHER" id="PTHR21262">
    <property type="entry name" value="GUANOSINE-3',5'-BIS DIPHOSPHATE 3'-PYROPHOSPHOHYDROLASE"/>
    <property type="match status" value="1"/>
</dbReference>
<dbReference type="CDD" id="cd01668">
    <property type="entry name" value="TGS_RSH"/>
    <property type="match status" value="1"/>
</dbReference>
<dbReference type="Pfam" id="PF13291">
    <property type="entry name" value="ACT_4"/>
    <property type="match status" value="1"/>
</dbReference>
<dbReference type="PROSITE" id="PS51831">
    <property type="entry name" value="HD"/>
    <property type="match status" value="1"/>
</dbReference>
<dbReference type="CDD" id="cd05399">
    <property type="entry name" value="NT_Rel-Spo_like"/>
    <property type="match status" value="1"/>
</dbReference>
<dbReference type="SMART" id="SM00471">
    <property type="entry name" value="HDc"/>
    <property type="match status" value="1"/>
</dbReference>
<dbReference type="GO" id="GO:0042594">
    <property type="term" value="P:response to starvation"/>
    <property type="evidence" value="ECO:0007669"/>
    <property type="project" value="TreeGrafter"/>
</dbReference>
<dbReference type="AlphaFoldDB" id="A0A9E9M0F5"/>
<dbReference type="InterPro" id="IPR004811">
    <property type="entry name" value="RelA/Spo_fam"/>
</dbReference>
<dbReference type="FunFam" id="3.30.460.10:FF:000001">
    <property type="entry name" value="GTP pyrophosphokinase RelA"/>
    <property type="match status" value="1"/>
</dbReference>
<dbReference type="Gene3D" id="3.30.460.10">
    <property type="entry name" value="Beta Polymerase, domain 2"/>
    <property type="match status" value="1"/>
</dbReference>
<dbReference type="KEGG" id="ovb:NB640_04450"/>
<feature type="domain" description="ACT" evidence="2">
    <location>
        <begin position="686"/>
        <end position="759"/>
    </location>
</feature>
<evidence type="ECO:0000313" key="5">
    <source>
        <dbReference type="EMBL" id="WAW10899.1"/>
    </source>
</evidence>
<dbReference type="GO" id="GO:0008728">
    <property type="term" value="F:GTP diphosphokinase activity"/>
    <property type="evidence" value="ECO:0007669"/>
    <property type="project" value="TreeGrafter"/>
</dbReference>
<reference evidence="5" key="1">
    <citation type="journal article" date="2022" name="Front. Microbiol.">
        <title>New perspectives on an old grouping: The genomic and phenotypic variability of Oxalobacter formigenes and the implications for calcium oxalate stone prevention.</title>
        <authorList>
            <person name="Chmiel J.A."/>
            <person name="Carr C."/>
            <person name="Stuivenberg G.A."/>
            <person name="Venema R."/>
            <person name="Chanyi R.M."/>
            <person name="Al K.F."/>
            <person name="Giguere D."/>
            <person name="Say H."/>
            <person name="Akouris P.P."/>
            <person name="Dominguez Romero S.A."/>
            <person name="Kwong A."/>
            <person name="Tai V."/>
            <person name="Koval S.F."/>
            <person name="Razvi H."/>
            <person name="Bjazevic J."/>
            <person name="Burton J.P."/>
        </authorList>
    </citation>
    <scope>NUCLEOTIDE SEQUENCE</scope>
    <source>
        <strain evidence="5">WoOx3</strain>
    </source>
</reference>
<dbReference type="InterPro" id="IPR003607">
    <property type="entry name" value="HD/PDEase_dom"/>
</dbReference>